<dbReference type="Proteomes" id="UP000324800">
    <property type="component" value="Unassembled WGS sequence"/>
</dbReference>
<evidence type="ECO:0000313" key="2">
    <source>
        <dbReference type="EMBL" id="KAA6387002.1"/>
    </source>
</evidence>
<name>A0A5J4VWW8_9EUKA</name>
<evidence type="ECO:0000313" key="3">
    <source>
        <dbReference type="Proteomes" id="UP000324800"/>
    </source>
</evidence>
<dbReference type="EMBL" id="SNRW01004560">
    <property type="protein sequence ID" value="KAA6387002.1"/>
    <property type="molecule type" value="Genomic_DNA"/>
</dbReference>
<protein>
    <submittedName>
        <fullName evidence="2">Uncharacterized protein</fullName>
    </submittedName>
</protein>
<gene>
    <name evidence="2" type="ORF">EZS28_017470</name>
</gene>
<feature type="compositionally biased region" description="Basic and acidic residues" evidence="1">
    <location>
        <begin position="14"/>
        <end position="24"/>
    </location>
</feature>
<sequence length="279" mass="31946">MEAALDGLGSSKPRGTDSLHDTKQQSECADVVEELQTFDDISTTTSEDSEQMHNMKSEQEIKEATRAIILLTDSYINKKERQQNEQSESVPSLTNITSSLQLLSKLIWNNNACKSVSKIPKLLQSLSALSRFKIDTHIDLDVDRQRIELRHWSREYLYWIQRFGDAKVQTDLVNVEYGKMTFISFCTAGGIGEEHNKEINDGLYHIECFLRELHEGRNEYFSSFQPLQLLVRITEEQIEEEGGNEELEAKIKNNGYYGFIKNYANDVKAATPNHSINLD</sequence>
<accession>A0A5J4VWW8</accession>
<organism evidence="2 3">
    <name type="scientific">Streblomastix strix</name>
    <dbReference type="NCBI Taxonomy" id="222440"/>
    <lineage>
        <taxon>Eukaryota</taxon>
        <taxon>Metamonada</taxon>
        <taxon>Preaxostyla</taxon>
        <taxon>Oxymonadida</taxon>
        <taxon>Streblomastigidae</taxon>
        <taxon>Streblomastix</taxon>
    </lineage>
</organism>
<feature type="region of interest" description="Disordered" evidence="1">
    <location>
        <begin position="1"/>
        <end position="25"/>
    </location>
</feature>
<dbReference type="AlphaFoldDB" id="A0A5J4VWW8"/>
<evidence type="ECO:0000256" key="1">
    <source>
        <dbReference type="SAM" id="MobiDB-lite"/>
    </source>
</evidence>
<reference evidence="2 3" key="1">
    <citation type="submission" date="2019-03" db="EMBL/GenBank/DDBJ databases">
        <title>Single cell metagenomics reveals metabolic interactions within the superorganism composed of flagellate Streblomastix strix and complex community of Bacteroidetes bacteria on its surface.</title>
        <authorList>
            <person name="Treitli S.C."/>
            <person name="Kolisko M."/>
            <person name="Husnik F."/>
            <person name="Keeling P."/>
            <person name="Hampl V."/>
        </authorList>
    </citation>
    <scope>NUCLEOTIDE SEQUENCE [LARGE SCALE GENOMIC DNA]</scope>
    <source>
        <strain evidence="2">ST1C</strain>
    </source>
</reference>
<proteinExistence type="predicted"/>
<comment type="caution">
    <text evidence="2">The sequence shown here is derived from an EMBL/GenBank/DDBJ whole genome shotgun (WGS) entry which is preliminary data.</text>
</comment>